<comment type="similarity">
    <text evidence="1">Belongs to the ATP-dependent DNA ligase family.</text>
</comment>
<dbReference type="EMBL" id="MH113812">
    <property type="protein sequence ID" value="AWD90612.1"/>
    <property type="molecule type" value="Genomic_DNA"/>
</dbReference>
<keyword evidence="7" id="KW-1185">Reference proteome</keyword>
<evidence type="ECO:0000313" key="6">
    <source>
        <dbReference type="EMBL" id="AWD90612.1"/>
    </source>
</evidence>
<keyword evidence="2 6" id="KW-0436">Ligase</keyword>
<evidence type="ECO:0000313" key="7">
    <source>
        <dbReference type="Proteomes" id="UP000247221"/>
    </source>
</evidence>
<evidence type="ECO:0000256" key="5">
    <source>
        <dbReference type="ARBA" id="ARBA00023204"/>
    </source>
</evidence>
<evidence type="ECO:0000256" key="4">
    <source>
        <dbReference type="ARBA" id="ARBA00022763"/>
    </source>
</evidence>
<evidence type="ECO:0000256" key="3">
    <source>
        <dbReference type="ARBA" id="ARBA00022705"/>
    </source>
</evidence>
<evidence type="ECO:0000256" key="1">
    <source>
        <dbReference type="ARBA" id="ARBA00007572"/>
    </source>
</evidence>
<dbReference type="Gene3D" id="3.30.470.30">
    <property type="entry name" value="DNA ligase/mRNA capping enzyme"/>
    <property type="match status" value="1"/>
</dbReference>
<accession>A0A2S1GMJ7</accession>
<keyword evidence="4" id="KW-0227">DNA damage</keyword>
<dbReference type="KEGG" id="vg:54991029"/>
<dbReference type="GO" id="GO:0006281">
    <property type="term" value="P:DNA repair"/>
    <property type="evidence" value="ECO:0007669"/>
    <property type="project" value="UniProtKB-KW"/>
</dbReference>
<keyword evidence="5" id="KW-0234">DNA repair</keyword>
<dbReference type="PANTHER" id="PTHR47810:SF1">
    <property type="entry name" value="DNA LIGASE B"/>
    <property type="match status" value="1"/>
</dbReference>
<reference evidence="6 7" key="1">
    <citation type="submission" date="2018-03" db="EMBL/GenBank/DDBJ databases">
        <title>Phage therapy in agriculture - a green tech approach to combat plant pathogenic bacteria.</title>
        <authorList>
            <person name="Carstens A.B."/>
            <person name="Djurhuus A.M."/>
            <person name="Hansen L.H."/>
        </authorList>
    </citation>
    <scope>NUCLEOTIDE SEQUENCE [LARGE SCALE GENOMIC DNA]</scope>
</reference>
<dbReference type="InterPro" id="IPR050326">
    <property type="entry name" value="NAD_dep_DNA_ligaseB"/>
</dbReference>
<name>A0A2S1GMJ7_9CAUD</name>
<dbReference type="SUPFAM" id="SSF50249">
    <property type="entry name" value="Nucleic acid-binding proteins"/>
    <property type="match status" value="1"/>
</dbReference>
<dbReference type="PANTHER" id="PTHR47810">
    <property type="entry name" value="DNA LIGASE"/>
    <property type="match status" value="1"/>
</dbReference>
<sequence length="327" mass="37460">MKEVKRIWNALAQKMYQFTARPEDKTVMKLKHWQEVNKDGKLHKQVKFPLVGQVKKDGVYALVYVTTCEVFIFNRTGREMVNVDCIKRDMNQALLPCGIYIGELCNEFCSLEVLSGIVNPNRTKELTDEQAELAQNHRLWLHDQLTVEEFISGQSTSNYLQRHALLAGSVMRCPLLRCHLLTVTMLLNEFEVESYAQSCIDAGEEGAVFKPATIWEAGHKGWRMMKWVREISYDLRCVGIEEGTGKYTGKVANLIFKWEGDQLIKAMLGKGWTHDDATRLYWAFCGNLSDTPVGKVYRVRGLSDSSKGKIRLPKVMEERHDKTVGDF</sequence>
<dbReference type="RefSeq" id="YP_009800530.1">
    <property type="nucleotide sequence ID" value="NC_047954.1"/>
</dbReference>
<dbReference type="SUPFAM" id="SSF56091">
    <property type="entry name" value="DNA ligase/mRNA capping enzyme, catalytic domain"/>
    <property type="match status" value="1"/>
</dbReference>
<dbReference type="GO" id="GO:0016874">
    <property type="term" value="F:ligase activity"/>
    <property type="evidence" value="ECO:0007669"/>
    <property type="project" value="UniProtKB-KW"/>
</dbReference>
<protein>
    <submittedName>
        <fullName evidence="6">DNA ligase</fullName>
    </submittedName>
</protein>
<dbReference type="Proteomes" id="UP000247221">
    <property type="component" value="Segment"/>
</dbReference>
<dbReference type="GeneID" id="54991029"/>
<organism evidence="6 7">
    <name type="scientific">Pseudomonas phage Njord</name>
    <dbReference type="NCBI Taxonomy" id="2163985"/>
    <lineage>
        <taxon>Viruses</taxon>
        <taxon>Duplodnaviria</taxon>
        <taxon>Heunggongvirae</taxon>
        <taxon>Uroviricota</taxon>
        <taxon>Caudoviricetes</taxon>
        <taxon>Autographivirales</taxon>
        <taxon>Autosignataviridae</taxon>
        <taxon>Colwellvirinae</taxon>
        <taxon>Njordvirus</taxon>
        <taxon>Njordvirus njord</taxon>
        <taxon>Uliginvirus njord</taxon>
    </lineage>
</organism>
<proteinExistence type="inferred from homology"/>
<dbReference type="GO" id="GO:0006260">
    <property type="term" value="P:DNA replication"/>
    <property type="evidence" value="ECO:0007669"/>
    <property type="project" value="UniProtKB-KW"/>
</dbReference>
<evidence type="ECO:0000256" key="2">
    <source>
        <dbReference type="ARBA" id="ARBA00022598"/>
    </source>
</evidence>
<keyword evidence="3" id="KW-0235">DNA replication</keyword>
<dbReference type="InterPro" id="IPR012340">
    <property type="entry name" value="NA-bd_OB-fold"/>
</dbReference>